<proteinExistence type="predicted"/>
<protein>
    <recommendedName>
        <fullName evidence="2">DUF4440 domain-containing protein</fullName>
    </recommendedName>
</protein>
<dbReference type="RefSeq" id="WP_183494406.1">
    <property type="nucleotide sequence ID" value="NZ_JACIFF010000001.1"/>
</dbReference>
<reference evidence="3 4" key="1">
    <citation type="submission" date="2020-08" db="EMBL/GenBank/DDBJ databases">
        <title>Genomic Encyclopedia of Type Strains, Phase IV (KMG-IV): sequencing the most valuable type-strain genomes for metagenomic binning, comparative biology and taxonomic classification.</title>
        <authorList>
            <person name="Goeker M."/>
        </authorList>
    </citation>
    <scope>NUCLEOTIDE SEQUENCE [LARGE SCALE GENOMIC DNA]</scope>
    <source>
        <strain evidence="3 4">DSM 105137</strain>
    </source>
</reference>
<dbReference type="InterPro" id="IPR027843">
    <property type="entry name" value="DUF4440"/>
</dbReference>
<keyword evidence="4" id="KW-1185">Reference proteome</keyword>
<dbReference type="AlphaFoldDB" id="A0A840E4Y0"/>
<accession>A0A840E4Y0</accession>
<dbReference type="Pfam" id="PF14534">
    <property type="entry name" value="DUF4440"/>
    <property type="match status" value="1"/>
</dbReference>
<feature type="domain" description="DUF4440" evidence="2">
    <location>
        <begin position="33"/>
        <end position="142"/>
    </location>
</feature>
<feature type="signal peptide" evidence="1">
    <location>
        <begin position="1"/>
        <end position="22"/>
    </location>
</feature>
<evidence type="ECO:0000313" key="3">
    <source>
        <dbReference type="EMBL" id="MBB4078187.1"/>
    </source>
</evidence>
<evidence type="ECO:0000313" key="4">
    <source>
        <dbReference type="Proteomes" id="UP000576209"/>
    </source>
</evidence>
<dbReference type="SUPFAM" id="SSF54427">
    <property type="entry name" value="NTF2-like"/>
    <property type="match status" value="1"/>
</dbReference>
<dbReference type="InterPro" id="IPR032710">
    <property type="entry name" value="NTF2-like_dom_sf"/>
</dbReference>
<dbReference type="Gene3D" id="3.10.450.50">
    <property type="match status" value="1"/>
</dbReference>
<evidence type="ECO:0000259" key="2">
    <source>
        <dbReference type="Pfam" id="PF14534"/>
    </source>
</evidence>
<organism evidence="3 4">
    <name type="scientific">Neolewinella aquimaris</name>
    <dbReference type="NCBI Taxonomy" id="1835722"/>
    <lineage>
        <taxon>Bacteria</taxon>
        <taxon>Pseudomonadati</taxon>
        <taxon>Bacteroidota</taxon>
        <taxon>Saprospiria</taxon>
        <taxon>Saprospirales</taxon>
        <taxon>Lewinellaceae</taxon>
        <taxon>Neolewinella</taxon>
    </lineage>
</organism>
<dbReference type="EMBL" id="JACIFF010000001">
    <property type="protein sequence ID" value="MBB4078187.1"/>
    <property type="molecule type" value="Genomic_DNA"/>
</dbReference>
<evidence type="ECO:0000256" key="1">
    <source>
        <dbReference type="SAM" id="SignalP"/>
    </source>
</evidence>
<dbReference type="Proteomes" id="UP000576209">
    <property type="component" value="Unassembled WGS sequence"/>
</dbReference>
<comment type="caution">
    <text evidence="3">The sequence shown here is derived from an EMBL/GenBank/DDBJ whole genome shotgun (WGS) entry which is preliminary data.</text>
</comment>
<gene>
    <name evidence="3" type="ORF">GGR28_000788</name>
</gene>
<feature type="chain" id="PRO_5033035140" description="DUF4440 domain-containing protein" evidence="1">
    <location>
        <begin position="23"/>
        <end position="152"/>
    </location>
</feature>
<sequence>MKYILCALLSGIFLSTCGPAQMEDGLPDVEKRILRAEKLFNGAYENLDAAIMERLLTEDFTIGYADAAPSKNREQFVAELGSLRQVFPHLQISIDSTVYTVTEDRVTVVGVRTFTWQQEGVTGEHRESFENVWHLVGNQWKLAATTLAKYPE</sequence>
<keyword evidence="1" id="KW-0732">Signal</keyword>
<name>A0A840E4Y0_9BACT</name>